<keyword evidence="2" id="KW-1185">Reference proteome</keyword>
<comment type="caution">
    <text evidence="1">The sequence shown here is derived from an EMBL/GenBank/DDBJ whole genome shotgun (WGS) entry which is preliminary data.</text>
</comment>
<evidence type="ECO:0000313" key="2">
    <source>
        <dbReference type="Proteomes" id="UP001203297"/>
    </source>
</evidence>
<accession>A0AAD4LZU0</accession>
<evidence type="ECO:0000313" key="1">
    <source>
        <dbReference type="EMBL" id="KAI0294868.1"/>
    </source>
</evidence>
<dbReference type="AlphaFoldDB" id="A0AAD4LZU0"/>
<dbReference type="InterPro" id="IPR011990">
    <property type="entry name" value="TPR-like_helical_dom_sf"/>
</dbReference>
<sequence length="837" mass="94448">WPSGLSHIYRQPFHNSASLHHSFKPTPCLRRASGFLQPHSRLHPSLTLSPSAPSVTSSPVIVDHLTPAQISRASAAAVRISVARGAVWDGFHLWHSLCWSAHHYHKFDSASTPRPPFRNPISAFIPIDFGRSVSTRLAGHSLLHSLLRSGETKAAAMLAEKMMAYGEELRPLSFNILLRQLHPSASSKSPRGIYDRLQEFTPRLIGRLGPRVLELQNVMPVDPLTRFAVRLLNNAREHRWQRTAGMYESVLRACLIQGEILVASLLLALLLKDYQLRHACTHPPSRGFRLLPYRNSCFLYQSVVKFLELHCADVDNPLFPEASQALANLASALDARKIPFTNLATLIKVLYSYPQCQHNVWVALPSGERQSRNAYRYFHGVLLNLLSSLPDRRPLDPDTNQLPALNLESYNALLNYALRFRHSITLADRILSHMTVSRRPPLAPSMTTYNILLRGCTLMRRNDIAENILQTIRGQMVSNQADASIPHFPSATSQEQYSHLANMQLECHRRRFSGLIEDTRMYELKIPKSQGLLEPDNTLLTTYIAHLVATGRPQAVAVLIVRVIPELEPHKKFLAPEELAARWHASVTRGVALGPHFFAVVLNALRKAGFGRLAERVWTLARAAEAKSLEGGSTRPWCLSVHAYTAMLQLYADKTRGWHTRGGSNTHSPNFPDLRKGMQIYRALQIAANKARAAVEWKHSPALPKADARFYNAALSLVSRRPGMAPRSSRAGPRWRWNRMLGEARQRFSRTGRKPYGWTPELEEIAKSLRNARYALPVGFRLRLVGRDEPTVIKGKVDRGARPYSFGRRVRPRFSPHRIPTVKRKGLPLKGRWTRDS</sequence>
<dbReference type="Gene3D" id="1.25.40.10">
    <property type="entry name" value="Tetratricopeptide repeat domain"/>
    <property type="match status" value="1"/>
</dbReference>
<gene>
    <name evidence="1" type="ORF">B0F90DRAFT_1754405</name>
</gene>
<protein>
    <submittedName>
        <fullName evidence="1">Uncharacterized protein</fullName>
    </submittedName>
</protein>
<dbReference type="Proteomes" id="UP001203297">
    <property type="component" value="Unassembled WGS sequence"/>
</dbReference>
<organism evidence="1 2">
    <name type="scientific">Multifurca ochricompacta</name>
    <dbReference type="NCBI Taxonomy" id="376703"/>
    <lineage>
        <taxon>Eukaryota</taxon>
        <taxon>Fungi</taxon>
        <taxon>Dikarya</taxon>
        <taxon>Basidiomycota</taxon>
        <taxon>Agaricomycotina</taxon>
        <taxon>Agaricomycetes</taxon>
        <taxon>Russulales</taxon>
        <taxon>Russulaceae</taxon>
        <taxon>Multifurca</taxon>
    </lineage>
</organism>
<name>A0AAD4LZU0_9AGAM</name>
<proteinExistence type="predicted"/>
<feature type="non-terminal residue" evidence="1">
    <location>
        <position position="837"/>
    </location>
</feature>
<reference evidence="1" key="1">
    <citation type="journal article" date="2022" name="New Phytol.">
        <title>Evolutionary transition to the ectomycorrhizal habit in the genomes of a hyperdiverse lineage of mushroom-forming fungi.</title>
        <authorList>
            <person name="Looney B."/>
            <person name="Miyauchi S."/>
            <person name="Morin E."/>
            <person name="Drula E."/>
            <person name="Courty P.E."/>
            <person name="Kohler A."/>
            <person name="Kuo A."/>
            <person name="LaButti K."/>
            <person name="Pangilinan J."/>
            <person name="Lipzen A."/>
            <person name="Riley R."/>
            <person name="Andreopoulos W."/>
            <person name="He G."/>
            <person name="Johnson J."/>
            <person name="Nolan M."/>
            <person name="Tritt A."/>
            <person name="Barry K.W."/>
            <person name="Grigoriev I.V."/>
            <person name="Nagy L.G."/>
            <person name="Hibbett D."/>
            <person name="Henrissat B."/>
            <person name="Matheny P.B."/>
            <person name="Labbe J."/>
            <person name="Martin F.M."/>
        </authorList>
    </citation>
    <scope>NUCLEOTIDE SEQUENCE</scope>
    <source>
        <strain evidence="1">BPL690</strain>
    </source>
</reference>
<dbReference type="EMBL" id="WTXG01000067">
    <property type="protein sequence ID" value="KAI0294868.1"/>
    <property type="molecule type" value="Genomic_DNA"/>
</dbReference>